<evidence type="ECO:0000313" key="1">
    <source>
        <dbReference type="EMBL" id="KKT90022.1"/>
    </source>
</evidence>
<dbReference type="InterPro" id="IPR014717">
    <property type="entry name" value="Transl_elong_EF1B/ribsomal_bS6"/>
</dbReference>
<sequence length="176" mass="19164">MDRAAKNYLGAGLAALGLFIAVGFGWTYYNNVSSLRAAVLEKEETLAERQNILANIAKLKEEYKSRAAEVKKISEFIPAKKSLAEMVSGLNEIATTSGNLITDISVGKVENNDNPYSTLSINISSSGTYYTLRQLLANIEKNIRMMDVSVLEIGSSQGGASNNLNAKLIVNTYYLK</sequence>
<comment type="caution">
    <text evidence="1">The sequence shown here is derived from an EMBL/GenBank/DDBJ whole genome shotgun (WGS) entry which is preliminary data.</text>
</comment>
<reference evidence="1 2" key="1">
    <citation type="journal article" date="2015" name="Nature">
        <title>rRNA introns, odd ribosomes, and small enigmatic genomes across a large radiation of phyla.</title>
        <authorList>
            <person name="Brown C.T."/>
            <person name="Hug L.A."/>
            <person name="Thomas B.C."/>
            <person name="Sharon I."/>
            <person name="Castelle C.J."/>
            <person name="Singh A."/>
            <person name="Wilkins M.J."/>
            <person name="Williams K.H."/>
            <person name="Banfield J.F."/>
        </authorList>
    </citation>
    <scope>NUCLEOTIDE SEQUENCE [LARGE SCALE GENOMIC DNA]</scope>
</reference>
<dbReference type="AlphaFoldDB" id="A0A0G1NA96"/>
<organism evidence="1 2">
    <name type="scientific">Candidatus Yanofskybacteria bacterium GW2011_GWB1_45_11</name>
    <dbReference type="NCBI Taxonomy" id="1619026"/>
    <lineage>
        <taxon>Bacteria</taxon>
        <taxon>Candidatus Yanofskyibacteriota</taxon>
    </lineage>
</organism>
<dbReference type="EMBL" id="LCKD01000008">
    <property type="protein sequence ID" value="KKT90022.1"/>
    <property type="molecule type" value="Genomic_DNA"/>
</dbReference>
<dbReference type="PANTHER" id="PTHR39555">
    <property type="entry name" value="FIMBRIAL ASSEMBLY PROTEIN PILO-LIKE PROTEIN-RELATED"/>
    <property type="match status" value="1"/>
</dbReference>
<protein>
    <recommendedName>
        <fullName evidence="3">Pilus assembly protein, PilO</fullName>
    </recommendedName>
</protein>
<dbReference type="Proteomes" id="UP000034368">
    <property type="component" value="Unassembled WGS sequence"/>
</dbReference>
<dbReference type="Pfam" id="PF04350">
    <property type="entry name" value="PilO"/>
    <property type="match status" value="1"/>
</dbReference>
<dbReference type="GO" id="GO:0043107">
    <property type="term" value="P:type IV pilus-dependent motility"/>
    <property type="evidence" value="ECO:0007669"/>
    <property type="project" value="InterPro"/>
</dbReference>
<accession>A0A0G1NA96</accession>
<dbReference type="InterPro" id="IPR007445">
    <property type="entry name" value="PilO"/>
</dbReference>
<gene>
    <name evidence="1" type="ORF">UW90_C0008G0011</name>
</gene>
<dbReference type="Gene3D" id="3.30.70.60">
    <property type="match status" value="1"/>
</dbReference>
<name>A0A0G1NA96_9BACT</name>
<evidence type="ECO:0000313" key="2">
    <source>
        <dbReference type="Proteomes" id="UP000034368"/>
    </source>
</evidence>
<dbReference type="GO" id="GO:0043683">
    <property type="term" value="P:type IV pilus assembly"/>
    <property type="evidence" value="ECO:0007669"/>
    <property type="project" value="InterPro"/>
</dbReference>
<evidence type="ECO:0008006" key="3">
    <source>
        <dbReference type="Google" id="ProtNLM"/>
    </source>
</evidence>
<dbReference type="PANTHER" id="PTHR39555:SF1">
    <property type="entry name" value="TYPE IV PILUS INNER MEMBRANE COMPONENT PILO"/>
    <property type="match status" value="1"/>
</dbReference>
<proteinExistence type="predicted"/>